<sequence length="101" mass="11315">MVANKEREQLWRERVAQWQASGTSQQAWALEHGFPIRQVGYWVRRLAKSQSIPALLPVRVTPPIRAAAAAVPISLCSERGWTVTLPSNVPASWLAELMRAL</sequence>
<dbReference type="Proteomes" id="UP000621455">
    <property type="component" value="Unassembled WGS sequence"/>
</dbReference>
<dbReference type="RefSeq" id="WP_167094168.1">
    <property type="nucleotide sequence ID" value="NZ_WHJG01000071.1"/>
</dbReference>
<gene>
    <name evidence="1" type="ORF">F2P44_32605</name>
</gene>
<evidence type="ECO:0000313" key="1">
    <source>
        <dbReference type="EMBL" id="NHZ83970.1"/>
    </source>
</evidence>
<protein>
    <recommendedName>
        <fullName evidence="3">Transposase</fullName>
    </recommendedName>
</protein>
<proteinExistence type="predicted"/>
<reference evidence="1 2" key="1">
    <citation type="submission" date="2019-10" db="EMBL/GenBank/DDBJ databases">
        <title>Taxonomy of Antarctic Massilia spp.: description of Massilia rubra sp. nov., Massilia aquatica sp. nov., Massilia mucilaginosa sp. nov., Massilia frigida sp. nov. isolated from streams, lakes and regoliths.</title>
        <authorList>
            <person name="Holochova P."/>
            <person name="Sedlacek I."/>
            <person name="Kralova S."/>
            <person name="Maslanova I."/>
            <person name="Busse H.-J."/>
            <person name="Stankova E."/>
            <person name="Vrbovska V."/>
            <person name="Kovarovic V."/>
            <person name="Bartak M."/>
            <person name="Svec P."/>
            <person name="Pantucek R."/>
        </authorList>
    </citation>
    <scope>NUCLEOTIDE SEQUENCE [LARGE SCALE GENOMIC DNA]</scope>
    <source>
        <strain evidence="1 2">CCM 8695</strain>
    </source>
</reference>
<organism evidence="1 2">
    <name type="scientific">Massilia frigida</name>
    <dbReference type="NCBI Taxonomy" id="2609281"/>
    <lineage>
        <taxon>Bacteria</taxon>
        <taxon>Pseudomonadati</taxon>
        <taxon>Pseudomonadota</taxon>
        <taxon>Betaproteobacteria</taxon>
        <taxon>Burkholderiales</taxon>
        <taxon>Oxalobacteraceae</taxon>
        <taxon>Telluria group</taxon>
        <taxon>Massilia</taxon>
    </lineage>
</organism>
<dbReference type="NCBIfam" id="NF047593">
    <property type="entry name" value="IS66_ISAeme5_TnpA"/>
    <property type="match status" value="1"/>
</dbReference>
<accession>A0ABX0NES9</accession>
<dbReference type="EMBL" id="WHJG01000071">
    <property type="protein sequence ID" value="NHZ83970.1"/>
    <property type="molecule type" value="Genomic_DNA"/>
</dbReference>
<name>A0ABX0NES9_9BURK</name>
<keyword evidence="2" id="KW-1185">Reference proteome</keyword>
<evidence type="ECO:0000313" key="2">
    <source>
        <dbReference type="Proteomes" id="UP000621455"/>
    </source>
</evidence>
<comment type="caution">
    <text evidence="1">The sequence shown here is derived from an EMBL/GenBank/DDBJ whole genome shotgun (WGS) entry which is preliminary data.</text>
</comment>
<evidence type="ECO:0008006" key="3">
    <source>
        <dbReference type="Google" id="ProtNLM"/>
    </source>
</evidence>